<evidence type="ECO:0000313" key="1">
    <source>
        <dbReference type="EMBL" id="WLI16122.1"/>
    </source>
</evidence>
<dbReference type="Proteomes" id="UP001230768">
    <property type="component" value="Chromosome"/>
</dbReference>
<protein>
    <recommendedName>
        <fullName evidence="3">APOBEC-like N-terminal domain-containing protein</fullName>
    </recommendedName>
</protein>
<accession>A0ABY9GK38</accession>
<organism evidence="1 2">
    <name type="scientific">Pseudomonas wuhanensis</name>
    <dbReference type="NCBI Taxonomy" id="2954098"/>
    <lineage>
        <taxon>Bacteria</taxon>
        <taxon>Pseudomonadati</taxon>
        <taxon>Pseudomonadota</taxon>
        <taxon>Gammaproteobacteria</taxon>
        <taxon>Pseudomonadales</taxon>
        <taxon>Pseudomonadaceae</taxon>
        <taxon>Pseudomonas</taxon>
    </lineage>
</organism>
<gene>
    <name evidence="1" type="ORF">PSH88_17385</name>
</gene>
<name>A0ABY9GK38_9PSED</name>
<reference evidence="1 2" key="1">
    <citation type="submission" date="2023-02" db="EMBL/GenBank/DDBJ databases">
        <title>Evolution of Hrp T3SS in non-pathogenic Pseudomonas fluorescens.</title>
        <authorList>
            <person name="Liao K."/>
            <person name="Wei H."/>
            <person name="Gu Y."/>
        </authorList>
    </citation>
    <scope>NUCLEOTIDE SEQUENCE [LARGE SCALE GENOMIC DNA]</scope>
    <source>
        <strain evidence="1 2">FP607</strain>
    </source>
</reference>
<dbReference type="Gene3D" id="3.40.140.10">
    <property type="entry name" value="Cytidine Deaminase, domain 2"/>
    <property type="match status" value="1"/>
</dbReference>
<keyword evidence="2" id="KW-1185">Reference proteome</keyword>
<dbReference type="EMBL" id="CP117430">
    <property type="protein sequence ID" value="WLI16122.1"/>
    <property type="molecule type" value="Genomic_DNA"/>
</dbReference>
<proteinExistence type="predicted"/>
<sequence length="250" mass="27352">MPECFDTLDTALAAVARDKEKKRLWTILTFQGSNTFYLFWSAANAGQIVAGILNEDLPASDASLPKVLPNKALPQLKRGGVDKGHPEYEQNEINRQTVSKTKALRASVADVLAQQWKVNTWTFTGHAEERMLLNFGALYTQFAVASGQIPTVIIYNSDSPCTVDDPRASSFLQPRSCSAKLTHLAKRYPFAQFTIYYYKAYHGGGSASSDGASSSSSSGSTAPNFISGDNIELLPFTPELRELCAQNNIK</sequence>
<evidence type="ECO:0008006" key="3">
    <source>
        <dbReference type="Google" id="ProtNLM"/>
    </source>
</evidence>
<dbReference type="RefSeq" id="WP_305421709.1">
    <property type="nucleotide sequence ID" value="NZ_CP117430.1"/>
</dbReference>
<evidence type="ECO:0000313" key="2">
    <source>
        <dbReference type="Proteomes" id="UP001230768"/>
    </source>
</evidence>